<keyword evidence="2" id="KW-1185">Reference proteome</keyword>
<dbReference type="PANTHER" id="PTHR46477">
    <property type="entry name" value="CYSTEINE/HISTIDINE-RICH C1 DOMAIN FAMILY PROTEIN"/>
    <property type="match status" value="1"/>
</dbReference>
<evidence type="ECO:0000313" key="2">
    <source>
        <dbReference type="Proteomes" id="UP001151529"/>
    </source>
</evidence>
<dbReference type="Proteomes" id="UP001151529">
    <property type="component" value="Chromosome 8"/>
</dbReference>
<dbReference type="EMBL" id="JAPFFL010000012">
    <property type="protein sequence ID" value="KAJ6690287.1"/>
    <property type="molecule type" value="Genomic_DNA"/>
</dbReference>
<sequence length="108" mass="12481">MLLHPPPIHFLKCSLKFHYNAPQGDERYCDACGEDVFGFVYQCSHKHPHDYHPRCLKLPRTLTAGDGLILQLTKKVAVEVLKMWKEGNFEQNPRLVLCFFPLIDTVTI</sequence>
<proteinExistence type="predicted"/>
<name>A0A9Q0SUL4_SALVM</name>
<reference evidence="1" key="2">
    <citation type="journal article" date="2023" name="Int. J. Mol. Sci.">
        <title>De Novo Assembly and Annotation of 11 Diverse Shrub Willow (Salix) Genomes Reveals Novel Gene Organization in Sex-Linked Regions.</title>
        <authorList>
            <person name="Hyden B."/>
            <person name="Feng K."/>
            <person name="Yates T.B."/>
            <person name="Jawdy S."/>
            <person name="Cereghino C."/>
            <person name="Smart L.B."/>
            <person name="Muchero W."/>
        </authorList>
    </citation>
    <scope>NUCLEOTIDE SEQUENCE [LARGE SCALE GENOMIC DNA]</scope>
    <source>
        <tissue evidence="1">Shoot tip</tissue>
    </source>
</reference>
<evidence type="ECO:0008006" key="3">
    <source>
        <dbReference type="Google" id="ProtNLM"/>
    </source>
</evidence>
<evidence type="ECO:0000313" key="1">
    <source>
        <dbReference type="EMBL" id="KAJ6690287.1"/>
    </source>
</evidence>
<reference evidence="1" key="1">
    <citation type="submission" date="2022-11" db="EMBL/GenBank/DDBJ databases">
        <authorList>
            <person name="Hyden B.L."/>
            <person name="Feng K."/>
            <person name="Yates T."/>
            <person name="Jawdy S."/>
            <person name="Smart L.B."/>
            <person name="Muchero W."/>
        </authorList>
    </citation>
    <scope>NUCLEOTIDE SEQUENCE</scope>
    <source>
        <tissue evidence="1">Shoot tip</tissue>
    </source>
</reference>
<gene>
    <name evidence="1" type="ORF">OIU85_006551</name>
</gene>
<protein>
    <recommendedName>
        <fullName evidence="3">DC1 domain-containing protein</fullName>
    </recommendedName>
</protein>
<dbReference type="SUPFAM" id="SSF57889">
    <property type="entry name" value="Cysteine-rich domain"/>
    <property type="match status" value="1"/>
</dbReference>
<accession>A0A9Q0SUL4</accession>
<dbReference type="PANTHER" id="PTHR46477:SF18">
    <property type="entry name" value="BINDING PROTEIN, PUTATIVE-RELATED"/>
    <property type="match status" value="1"/>
</dbReference>
<organism evidence="1 2">
    <name type="scientific">Salix viminalis</name>
    <name type="common">Common osier</name>
    <name type="synonym">Basket willow</name>
    <dbReference type="NCBI Taxonomy" id="40686"/>
    <lineage>
        <taxon>Eukaryota</taxon>
        <taxon>Viridiplantae</taxon>
        <taxon>Streptophyta</taxon>
        <taxon>Embryophyta</taxon>
        <taxon>Tracheophyta</taxon>
        <taxon>Spermatophyta</taxon>
        <taxon>Magnoliopsida</taxon>
        <taxon>eudicotyledons</taxon>
        <taxon>Gunneridae</taxon>
        <taxon>Pentapetalae</taxon>
        <taxon>rosids</taxon>
        <taxon>fabids</taxon>
        <taxon>Malpighiales</taxon>
        <taxon>Salicaceae</taxon>
        <taxon>Saliceae</taxon>
        <taxon>Salix</taxon>
    </lineage>
</organism>
<dbReference type="AlphaFoldDB" id="A0A9Q0SUL4"/>
<dbReference type="InterPro" id="IPR046349">
    <property type="entry name" value="C1-like_sf"/>
</dbReference>
<dbReference type="OrthoDB" id="1841377at2759"/>
<comment type="caution">
    <text evidence="1">The sequence shown here is derived from an EMBL/GenBank/DDBJ whole genome shotgun (WGS) entry which is preliminary data.</text>
</comment>